<organism evidence="2 3">
    <name type="scientific">Paenibacillus sabuli</name>
    <dbReference type="NCBI Taxonomy" id="2772509"/>
    <lineage>
        <taxon>Bacteria</taxon>
        <taxon>Bacillati</taxon>
        <taxon>Bacillota</taxon>
        <taxon>Bacilli</taxon>
        <taxon>Bacillales</taxon>
        <taxon>Paenibacillaceae</taxon>
        <taxon>Paenibacillus</taxon>
    </lineage>
</organism>
<dbReference type="GO" id="GO:0019239">
    <property type="term" value="F:deaminase activity"/>
    <property type="evidence" value="ECO:0007669"/>
    <property type="project" value="TreeGrafter"/>
</dbReference>
<evidence type="ECO:0000313" key="3">
    <source>
        <dbReference type="Proteomes" id="UP000621560"/>
    </source>
</evidence>
<proteinExistence type="inferred from homology"/>
<gene>
    <name evidence="2" type="ORF">IDH44_24310</name>
</gene>
<accession>A0A927BYN8</accession>
<dbReference type="FunFam" id="3.30.1330.40:FF:000001">
    <property type="entry name" value="L-PSP family endoribonuclease"/>
    <property type="match status" value="1"/>
</dbReference>
<dbReference type="InterPro" id="IPR006175">
    <property type="entry name" value="YjgF/YER057c/UK114"/>
</dbReference>
<dbReference type="InterPro" id="IPR019897">
    <property type="entry name" value="RidA_CS"/>
</dbReference>
<protein>
    <submittedName>
        <fullName evidence="2">RidA family protein</fullName>
    </submittedName>
</protein>
<dbReference type="PANTHER" id="PTHR11803">
    <property type="entry name" value="2-IMINOBUTANOATE/2-IMINOPROPANOATE DEAMINASE RIDA"/>
    <property type="match status" value="1"/>
</dbReference>
<evidence type="ECO:0000256" key="1">
    <source>
        <dbReference type="ARBA" id="ARBA00010552"/>
    </source>
</evidence>
<sequence>MANQPEIVSTDQAPAAIGPYSQAMRLGNLLFTSGQIPLTAAGELVEGGVQEQTRQVFRNLEAVLAAAGASLSDVVKATVFIKDMAQFGEINEEYAAAFGAHKPARSTVEVARLPKDVLVEIEVIASILVE</sequence>
<evidence type="ECO:0000313" key="2">
    <source>
        <dbReference type="EMBL" id="MBD2848316.1"/>
    </source>
</evidence>
<name>A0A927BYN8_9BACL</name>
<dbReference type="Gene3D" id="3.30.1330.40">
    <property type="entry name" value="RutC-like"/>
    <property type="match status" value="1"/>
</dbReference>
<reference evidence="2" key="1">
    <citation type="submission" date="2020-09" db="EMBL/GenBank/DDBJ databases">
        <title>A novel bacterium of genus Paenibacillus, isolated from South China Sea.</title>
        <authorList>
            <person name="Huang H."/>
            <person name="Mo K."/>
            <person name="Hu Y."/>
        </authorList>
    </citation>
    <scope>NUCLEOTIDE SEQUENCE</scope>
    <source>
        <strain evidence="2">IB182496</strain>
    </source>
</reference>
<dbReference type="SUPFAM" id="SSF55298">
    <property type="entry name" value="YjgF-like"/>
    <property type="match status" value="1"/>
</dbReference>
<dbReference type="Pfam" id="PF01042">
    <property type="entry name" value="Ribonuc_L-PSP"/>
    <property type="match status" value="1"/>
</dbReference>
<dbReference type="InterPro" id="IPR035959">
    <property type="entry name" value="RutC-like_sf"/>
</dbReference>
<dbReference type="InterPro" id="IPR006056">
    <property type="entry name" value="RidA"/>
</dbReference>
<dbReference type="EMBL" id="JACXIZ010000061">
    <property type="protein sequence ID" value="MBD2848316.1"/>
    <property type="molecule type" value="Genomic_DNA"/>
</dbReference>
<keyword evidence="3" id="KW-1185">Reference proteome</keyword>
<dbReference type="GO" id="GO:0005829">
    <property type="term" value="C:cytosol"/>
    <property type="evidence" value="ECO:0007669"/>
    <property type="project" value="TreeGrafter"/>
</dbReference>
<dbReference type="AlphaFoldDB" id="A0A927BYN8"/>
<dbReference type="PANTHER" id="PTHR11803:SF39">
    <property type="entry name" value="2-IMINOBUTANOATE_2-IMINOPROPANOATE DEAMINASE"/>
    <property type="match status" value="1"/>
</dbReference>
<dbReference type="PROSITE" id="PS01094">
    <property type="entry name" value="UPF0076"/>
    <property type="match status" value="1"/>
</dbReference>
<dbReference type="RefSeq" id="WP_190921415.1">
    <property type="nucleotide sequence ID" value="NZ_JACXIZ010000061.1"/>
</dbReference>
<comment type="similarity">
    <text evidence="1">Belongs to the RutC family.</text>
</comment>
<comment type="caution">
    <text evidence="2">The sequence shown here is derived from an EMBL/GenBank/DDBJ whole genome shotgun (WGS) entry which is preliminary data.</text>
</comment>
<dbReference type="Proteomes" id="UP000621560">
    <property type="component" value="Unassembled WGS sequence"/>
</dbReference>
<dbReference type="NCBIfam" id="TIGR00004">
    <property type="entry name" value="Rid family detoxifying hydrolase"/>
    <property type="match status" value="1"/>
</dbReference>
<dbReference type="CDD" id="cd00448">
    <property type="entry name" value="YjgF_YER057c_UK114_family"/>
    <property type="match status" value="1"/>
</dbReference>